<dbReference type="EMBL" id="LR746267">
    <property type="protein sequence ID" value="CAA7395103.1"/>
    <property type="molecule type" value="Genomic_DNA"/>
</dbReference>
<dbReference type="Proteomes" id="UP000663760">
    <property type="component" value="Chromosome 4"/>
</dbReference>
<dbReference type="Pfam" id="PF15629">
    <property type="entry name" value="Perm-CXXC"/>
    <property type="match status" value="1"/>
</dbReference>
<evidence type="ECO:0000256" key="4">
    <source>
        <dbReference type="ARBA" id="ARBA00023004"/>
    </source>
</evidence>
<evidence type="ECO:0000256" key="5">
    <source>
        <dbReference type="ARBA" id="ARBA00023014"/>
    </source>
</evidence>
<feature type="compositionally biased region" description="Polar residues" evidence="6">
    <location>
        <begin position="452"/>
        <end position="478"/>
    </location>
</feature>
<organism evidence="9 10">
    <name type="scientific">Spirodela intermedia</name>
    <name type="common">Intermediate duckweed</name>
    <dbReference type="NCBI Taxonomy" id="51605"/>
    <lineage>
        <taxon>Eukaryota</taxon>
        <taxon>Viridiplantae</taxon>
        <taxon>Streptophyta</taxon>
        <taxon>Embryophyta</taxon>
        <taxon>Tracheophyta</taxon>
        <taxon>Spermatophyta</taxon>
        <taxon>Magnoliopsida</taxon>
        <taxon>Liliopsida</taxon>
        <taxon>Araceae</taxon>
        <taxon>Lemnoideae</taxon>
        <taxon>Spirodela</taxon>
    </lineage>
</organism>
<dbReference type="GO" id="GO:0019104">
    <property type="term" value="F:DNA N-glycosylase activity"/>
    <property type="evidence" value="ECO:0007669"/>
    <property type="project" value="InterPro"/>
</dbReference>
<sequence>MDLRGHDLRLPSSWVPAPPASRQGAQPAGANWLESVAGFSVDLTGGETAVAALASFPFPSSGAMWGSPSQGWHQIPYGNFPLHENNAVPPQNFTTSVPMFFTGEPINGVEQSTAQLLLNGKVMLNGDLLLHGTTHYINGRASSFPQEETALVPYSANGTIVIYEGQLHSLKKVRPKVILDAETNRMWNLLMGKESNGVEGTEADKKKWWEEERRVFRGRADSFIAKMHLVQGDRRFSPWKGSVLDSVIGVFLTQNVSDHLSSSAFMSMAARFPPGSRGNPIVLEEKDQVQVKDSPCSDTPLVAADDSNLIRAEEIKAPGDVDSSKASVVSSQNSSDDPRPKIDHCGSCSDSNSEVECSIMNNNRCSLESRISFTELLEMAGSRNLCELYIFGHGKTTDAEGFYVPPTKESIEGGLCSLPFASGTSMPVGMKISSSGRGSSVNGSGIADHQSSIVTSQGSSLSGESQASTGSLAAQTSPPYLPVKEVPDAVRCFTTIEGGKTAVTEGMMGNRTNEVSNHRKDSAVSEGSGQIKKRGRPKVEKVNPLDWDGLRREACRSGVRKGRSSDTMDSLDWEAVKRADVDEISRTIRERGMNNMLAERIKGFLDRLENDHGSIDLEWLRDVPPAKANYPMLETIQKYLWPRLCTLDQRTLYELHYQMITFGKVFCTKSRPNCNACPMRGECKHFASAFASARLALPGPEERRLATSSMEHNHAPLGNPYLVPQLDGIPLRREEGTKNNCEPIIEEPDSPEPECTQIPDIEDGFYEDPDEIPVIRLNIKEFSQNLQDYMQQNSSTELQDVDFSKALVMINQETASIPVPKLKNVSRLRTEHRVYELPDSHPLLEELDQREAHDPCPYLLAIWTPGETAQSVEPPESCCSAQSTGKLCEQRTCFSCNSVREAQSQTVRGTLLVFADHESSLIPIDVPRSLIWSLPRRTVYFGTSIPTIFRGLAIQEIQNCFWRGFVCVRGFDRKTRGPRPLMARLHFPASKVTRDKRTAGKDNE</sequence>
<feature type="region of interest" description="Disordered" evidence="6">
    <location>
        <begin position="320"/>
        <end position="347"/>
    </location>
</feature>
<dbReference type="SMART" id="SM00525">
    <property type="entry name" value="FES"/>
    <property type="match status" value="1"/>
</dbReference>
<dbReference type="AlphaFoldDB" id="A0A7I8KBR0"/>
<reference evidence="9" key="1">
    <citation type="submission" date="2020-02" db="EMBL/GenBank/DDBJ databases">
        <authorList>
            <person name="Scholz U."/>
            <person name="Mascher M."/>
            <person name="Fiebig A."/>
        </authorList>
    </citation>
    <scope>NUCLEOTIDE SEQUENCE</scope>
</reference>
<dbReference type="SUPFAM" id="SSF48150">
    <property type="entry name" value="DNA-glycosylase"/>
    <property type="match status" value="1"/>
</dbReference>
<dbReference type="InterPro" id="IPR028925">
    <property type="entry name" value="RRM_DME"/>
</dbReference>
<dbReference type="OrthoDB" id="5607at2759"/>
<dbReference type="GO" id="GO:0051539">
    <property type="term" value="F:4 iron, 4 sulfur cluster binding"/>
    <property type="evidence" value="ECO:0007669"/>
    <property type="project" value="UniProtKB-KW"/>
</dbReference>
<keyword evidence="3" id="KW-0479">Metal-binding</keyword>
<evidence type="ECO:0000313" key="10">
    <source>
        <dbReference type="Proteomes" id="UP000663760"/>
    </source>
</evidence>
<evidence type="ECO:0000259" key="8">
    <source>
        <dbReference type="Pfam" id="PF15629"/>
    </source>
</evidence>
<dbReference type="GO" id="GO:0046872">
    <property type="term" value="F:metal ion binding"/>
    <property type="evidence" value="ECO:0007669"/>
    <property type="project" value="UniProtKB-KW"/>
</dbReference>
<evidence type="ECO:0000256" key="1">
    <source>
        <dbReference type="ARBA" id="ARBA00001966"/>
    </source>
</evidence>
<dbReference type="Gene3D" id="1.10.1670.10">
    <property type="entry name" value="Helix-hairpin-Helix base-excision DNA repair enzymes (C-terminal)"/>
    <property type="match status" value="1"/>
</dbReference>
<evidence type="ECO:0000256" key="6">
    <source>
        <dbReference type="SAM" id="MobiDB-lite"/>
    </source>
</evidence>
<dbReference type="InterPro" id="IPR011257">
    <property type="entry name" value="DNA_glycosylase"/>
</dbReference>
<gene>
    <name evidence="9" type="ORF">SI8410_04005764</name>
</gene>
<name>A0A7I8KBR0_SPIIN</name>
<evidence type="ECO:0000259" key="7">
    <source>
        <dbReference type="Pfam" id="PF15628"/>
    </source>
</evidence>
<evidence type="ECO:0000256" key="3">
    <source>
        <dbReference type="ARBA" id="ARBA00022723"/>
    </source>
</evidence>
<dbReference type="InterPro" id="IPR003651">
    <property type="entry name" value="Endonuclease3_FeS-loop_motif"/>
</dbReference>
<feature type="region of interest" description="Disordered" evidence="6">
    <location>
        <begin position="452"/>
        <end position="481"/>
    </location>
</feature>
<dbReference type="InterPro" id="IPR044811">
    <property type="entry name" value="DME/ROS1"/>
</dbReference>
<feature type="region of interest" description="Disordered" evidence="6">
    <location>
        <begin position="512"/>
        <end position="540"/>
    </location>
</feature>
<keyword evidence="10" id="KW-1185">Reference proteome</keyword>
<dbReference type="PANTHER" id="PTHR46213:SF13">
    <property type="entry name" value="DEMETER-LIKE PROTEIN 2-RELATED"/>
    <property type="match status" value="1"/>
</dbReference>
<keyword evidence="2" id="KW-0004">4Fe-4S</keyword>
<dbReference type="GO" id="GO:0141166">
    <property type="term" value="P:chromosomal 5-methylcytosine DNA demethylation pathway"/>
    <property type="evidence" value="ECO:0007669"/>
    <property type="project" value="InterPro"/>
</dbReference>
<protein>
    <submittedName>
        <fullName evidence="9">Uncharacterized protein</fullName>
    </submittedName>
</protein>
<dbReference type="GO" id="GO:0006281">
    <property type="term" value="P:DNA repair"/>
    <property type="evidence" value="ECO:0007669"/>
    <property type="project" value="InterPro"/>
</dbReference>
<feature type="compositionally biased region" description="Low complexity" evidence="6">
    <location>
        <begin position="324"/>
        <end position="335"/>
    </location>
</feature>
<dbReference type="GO" id="GO:0035514">
    <property type="term" value="F:DNA demethylase activity"/>
    <property type="evidence" value="ECO:0007669"/>
    <property type="project" value="InterPro"/>
</dbReference>
<keyword evidence="5" id="KW-0411">Iron-sulfur</keyword>
<proteinExistence type="predicted"/>
<evidence type="ECO:0000256" key="2">
    <source>
        <dbReference type="ARBA" id="ARBA00022485"/>
    </source>
</evidence>
<evidence type="ECO:0000313" key="9">
    <source>
        <dbReference type="EMBL" id="CAA7395103.1"/>
    </source>
</evidence>
<feature type="domain" description="Permuted single zf-CXXC unit" evidence="8">
    <location>
        <begin position="875"/>
        <end position="906"/>
    </location>
</feature>
<feature type="domain" description="Demeter RRM-fold" evidence="7">
    <location>
        <begin position="913"/>
        <end position="987"/>
    </location>
</feature>
<dbReference type="Pfam" id="PF15628">
    <property type="entry name" value="RRM_DME"/>
    <property type="match status" value="1"/>
</dbReference>
<keyword evidence="4" id="KW-0408">Iron</keyword>
<dbReference type="InterPro" id="IPR028924">
    <property type="entry name" value="Perm-CXXC"/>
</dbReference>
<dbReference type="PANTHER" id="PTHR46213">
    <property type="entry name" value="TRANSCRIPTIONAL ACTIVATOR DEMETER"/>
    <property type="match status" value="1"/>
</dbReference>
<dbReference type="InterPro" id="IPR023170">
    <property type="entry name" value="HhH_base_excis_C"/>
</dbReference>
<comment type="cofactor">
    <cofactor evidence="1">
        <name>[4Fe-4S] cluster</name>
        <dbReference type="ChEBI" id="CHEBI:49883"/>
    </cofactor>
</comment>
<accession>A0A7I8KBR0</accession>